<sequence length="30" mass="3696">MDLIKNVVRTAWDNMENVMFQYFDSLMKKK</sequence>
<accession>A0A1V0SII3</accession>
<gene>
    <name evidence="1" type="ORF">Klosneuvirus_1_393</name>
</gene>
<name>A0A1V0SII3_9VIRU</name>
<proteinExistence type="predicted"/>
<reference evidence="1" key="1">
    <citation type="journal article" date="2017" name="Science">
        <title>Giant viruses with an expanded complement of translation system components.</title>
        <authorList>
            <person name="Schulz F."/>
            <person name="Yutin N."/>
            <person name="Ivanova N.N."/>
            <person name="Ortega D.R."/>
            <person name="Lee T.K."/>
            <person name="Vierheilig J."/>
            <person name="Daims H."/>
            <person name="Horn M."/>
            <person name="Wagner M."/>
            <person name="Jensen G.J."/>
            <person name="Kyrpides N.C."/>
            <person name="Koonin E.V."/>
            <person name="Woyke T."/>
        </authorList>
    </citation>
    <scope>NUCLEOTIDE SEQUENCE</scope>
    <source>
        <strain evidence="1">KNV1</strain>
    </source>
</reference>
<organism evidence="1">
    <name type="scientific">Klosneuvirus KNV1</name>
    <dbReference type="NCBI Taxonomy" id="1977640"/>
    <lineage>
        <taxon>Viruses</taxon>
        <taxon>Varidnaviria</taxon>
        <taxon>Bamfordvirae</taxon>
        <taxon>Nucleocytoviricota</taxon>
        <taxon>Megaviricetes</taxon>
        <taxon>Imitervirales</taxon>
        <taxon>Mimiviridae</taxon>
        <taxon>Klosneuvirinae</taxon>
        <taxon>Klosneuvirus</taxon>
    </lineage>
</organism>
<evidence type="ECO:0000313" key="1">
    <source>
        <dbReference type="EMBL" id="ARF11536.1"/>
    </source>
</evidence>
<dbReference type="EMBL" id="KY684108">
    <property type="protein sequence ID" value="ARF11536.1"/>
    <property type="molecule type" value="Genomic_DNA"/>
</dbReference>
<protein>
    <submittedName>
        <fullName evidence="1">Uncharacterized protein</fullName>
    </submittedName>
</protein>